<sequence>MPIWGLRKSASVMPSALSIPRAGARSRPSVTSKLLGFMLMSRA</sequence>
<gene>
    <name evidence="1" type="ORF">UFOPK2786_01577</name>
    <name evidence="2" type="ORF">UFOPK4061_01494</name>
</gene>
<evidence type="ECO:0000313" key="2">
    <source>
        <dbReference type="EMBL" id="CAB5022714.1"/>
    </source>
</evidence>
<evidence type="ECO:0000313" key="1">
    <source>
        <dbReference type="EMBL" id="CAB4756311.1"/>
    </source>
</evidence>
<protein>
    <submittedName>
        <fullName evidence="1">Unannotated protein</fullName>
    </submittedName>
</protein>
<dbReference type="EMBL" id="CAEZYW010000290">
    <property type="protein sequence ID" value="CAB4756311.1"/>
    <property type="molecule type" value="Genomic_DNA"/>
</dbReference>
<organism evidence="1">
    <name type="scientific">freshwater metagenome</name>
    <dbReference type="NCBI Taxonomy" id="449393"/>
    <lineage>
        <taxon>unclassified sequences</taxon>
        <taxon>metagenomes</taxon>
        <taxon>ecological metagenomes</taxon>
    </lineage>
</organism>
<dbReference type="AlphaFoldDB" id="A0A6J6U909"/>
<dbReference type="EMBL" id="CAFBPD010000283">
    <property type="protein sequence ID" value="CAB5022714.1"/>
    <property type="molecule type" value="Genomic_DNA"/>
</dbReference>
<reference evidence="1" key="1">
    <citation type="submission" date="2020-05" db="EMBL/GenBank/DDBJ databases">
        <authorList>
            <person name="Chiriac C."/>
            <person name="Salcher M."/>
            <person name="Ghai R."/>
            <person name="Kavagutti S V."/>
        </authorList>
    </citation>
    <scope>NUCLEOTIDE SEQUENCE</scope>
</reference>
<proteinExistence type="predicted"/>
<name>A0A6J6U909_9ZZZZ</name>
<accession>A0A6J6U909</accession>